<evidence type="ECO:0000313" key="5">
    <source>
        <dbReference type="Proteomes" id="UP000316621"/>
    </source>
</evidence>
<evidence type="ECO:0000313" key="3">
    <source>
        <dbReference type="EMBL" id="RZC57294.1"/>
    </source>
</evidence>
<accession>A0A4Y7J819</accession>
<protein>
    <recommendedName>
        <fullName evidence="1">F-box domain-containing protein</fullName>
    </recommendedName>
</protein>
<proteinExistence type="predicted"/>
<dbReference type="PANTHER" id="PTHR31672:SF13">
    <property type="entry name" value="F-BOX PROTEIN CPR30-LIKE"/>
    <property type="match status" value="1"/>
</dbReference>
<gene>
    <name evidence="2" type="ORF">C5167_004590</name>
    <name evidence="3" type="ORF">C5167_004591</name>
    <name evidence="4" type="ORF">C5167_004592</name>
</gene>
<dbReference type="Gene3D" id="1.20.1280.50">
    <property type="match status" value="1"/>
</dbReference>
<name>A0A4Y7J819_PAPSO</name>
<reference evidence="2 5" key="1">
    <citation type="journal article" date="2018" name="Science">
        <title>The opium poppy genome and morphinan production.</title>
        <authorList>
            <person name="Guo L."/>
            <person name="Winzer T."/>
            <person name="Yang X."/>
            <person name="Li Y."/>
            <person name="Ning Z."/>
            <person name="He Z."/>
            <person name="Teodor R."/>
            <person name="Lu Y."/>
            <person name="Bowser T.A."/>
            <person name="Graham I.A."/>
            <person name="Ye K."/>
        </authorList>
    </citation>
    <scope>NUCLEOTIDE SEQUENCE [LARGE SCALE GENOMIC DNA]</scope>
    <source>
        <strain evidence="5">cv. HN1</strain>
        <tissue evidence="2">Leaves</tissue>
    </source>
</reference>
<evidence type="ECO:0000259" key="1">
    <source>
        <dbReference type="PROSITE" id="PS50181"/>
    </source>
</evidence>
<keyword evidence="5" id="KW-1185">Reference proteome</keyword>
<feature type="domain" description="F-box" evidence="1">
    <location>
        <begin position="1"/>
        <end position="47"/>
    </location>
</feature>
<dbReference type="EMBL" id="CM010718">
    <property type="protein sequence ID" value="RZC57295.1"/>
    <property type="molecule type" value="Genomic_DNA"/>
</dbReference>
<dbReference type="PROSITE" id="PS50181">
    <property type="entry name" value="FBOX"/>
    <property type="match status" value="1"/>
</dbReference>
<evidence type="ECO:0000313" key="4">
    <source>
        <dbReference type="EMBL" id="RZC57295.1"/>
    </source>
</evidence>
<dbReference type="AlphaFoldDB" id="A0A4Y7J819"/>
<dbReference type="EMBL" id="CM010718">
    <property type="protein sequence ID" value="RZC57294.1"/>
    <property type="molecule type" value="Genomic_DNA"/>
</dbReference>
<dbReference type="InterPro" id="IPR001810">
    <property type="entry name" value="F-box_dom"/>
</dbReference>
<dbReference type="Gramene" id="RZC57295">
    <property type="protein sequence ID" value="RZC57295"/>
    <property type="gene ID" value="C5167_004592"/>
</dbReference>
<evidence type="ECO:0000313" key="2">
    <source>
        <dbReference type="EMBL" id="RZC57293.1"/>
    </source>
</evidence>
<dbReference type="Gramene" id="RZC57294">
    <property type="protein sequence ID" value="RZC57294"/>
    <property type="gene ID" value="C5167_004591"/>
</dbReference>
<dbReference type="Gramene" id="RZC57293">
    <property type="protein sequence ID" value="RZC57293"/>
    <property type="gene ID" value="C5167_004590"/>
</dbReference>
<organism evidence="2 5">
    <name type="scientific">Papaver somniferum</name>
    <name type="common">Opium poppy</name>
    <dbReference type="NCBI Taxonomy" id="3469"/>
    <lineage>
        <taxon>Eukaryota</taxon>
        <taxon>Viridiplantae</taxon>
        <taxon>Streptophyta</taxon>
        <taxon>Embryophyta</taxon>
        <taxon>Tracheophyta</taxon>
        <taxon>Spermatophyta</taxon>
        <taxon>Magnoliopsida</taxon>
        <taxon>Ranunculales</taxon>
        <taxon>Papaveraceae</taxon>
        <taxon>Papaveroideae</taxon>
        <taxon>Papaver</taxon>
    </lineage>
</organism>
<dbReference type="Proteomes" id="UP000316621">
    <property type="component" value="Chromosome 4"/>
</dbReference>
<dbReference type="Pfam" id="PF12937">
    <property type="entry name" value="F-box-like"/>
    <property type="match status" value="1"/>
</dbReference>
<dbReference type="InterPro" id="IPR036047">
    <property type="entry name" value="F-box-like_dom_sf"/>
</dbReference>
<dbReference type="SMART" id="SM00256">
    <property type="entry name" value="FBOX"/>
    <property type="match status" value="1"/>
</dbReference>
<dbReference type="EMBL" id="CM010718">
    <property type="protein sequence ID" value="RZC57293.1"/>
    <property type="molecule type" value="Genomic_DNA"/>
</dbReference>
<dbReference type="PANTHER" id="PTHR31672">
    <property type="entry name" value="BNACNNG10540D PROTEIN"/>
    <property type="match status" value="1"/>
</dbReference>
<dbReference type="InterPro" id="IPR050796">
    <property type="entry name" value="SCF_F-box_component"/>
</dbReference>
<sequence>MENVLPVEIIKDILSRLPVECILQWKQVCKTWRNLPLLDDSHFARSQLDRQPKLLLHDHDNSSKEGGPDDHRFKQYFCHKVSSNCETRHIKVYTLGVDSDWRYKEQLCDHYLARPESDRYISTGVLVDGSLHWLNYYDWKILAFDLAEEVFYEEDNNRKKWQQCLHSEW</sequence>
<dbReference type="SUPFAM" id="SSF81383">
    <property type="entry name" value="F-box domain"/>
    <property type="match status" value="1"/>
</dbReference>